<dbReference type="AlphaFoldDB" id="A0A6C0JKG9"/>
<feature type="transmembrane region" description="Helical" evidence="1">
    <location>
        <begin position="6"/>
        <end position="24"/>
    </location>
</feature>
<sequence>MAVSKTTLALGFLVAAVVVGMLATRRDHFMQKDAGMPLDAPGIGPYDNSSAGWMATERMPVGSYPQNTPLDGSIMFLVGNEVDPTCCPAAFTSDNGCVCLSEADKDFMGSRGGNK</sequence>
<keyword evidence="1" id="KW-0472">Membrane</keyword>
<keyword evidence="1" id="KW-1133">Transmembrane helix</keyword>
<name>A0A6C0JKG9_9ZZZZ</name>
<dbReference type="EMBL" id="MN740410">
    <property type="protein sequence ID" value="QHU05260.1"/>
    <property type="molecule type" value="Genomic_DNA"/>
</dbReference>
<accession>A0A6C0JKG9</accession>
<evidence type="ECO:0000256" key="1">
    <source>
        <dbReference type="SAM" id="Phobius"/>
    </source>
</evidence>
<keyword evidence="1" id="KW-0812">Transmembrane</keyword>
<proteinExistence type="predicted"/>
<organism evidence="2">
    <name type="scientific">viral metagenome</name>
    <dbReference type="NCBI Taxonomy" id="1070528"/>
    <lineage>
        <taxon>unclassified sequences</taxon>
        <taxon>metagenomes</taxon>
        <taxon>organismal metagenomes</taxon>
    </lineage>
</organism>
<evidence type="ECO:0000313" key="2">
    <source>
        <dbReference type="EMBL" id="QHU05260.1"/>
    </source>
</evidence>
<reference evidence="2" key="1">
    <citation type="journal article" date="2020" name="Nature">
        <title>Giant virus diversity and host interactions through global metagenomics.</title>
        <authorList>
            <person name="Schulz F."/>
            <person name="Roux S."/>
            <person name="Paez-Espino D."/>
            <person name="Jungbluth S."/>
            <person name="Walsh D.A."/>
            <person name="Denef V.J."/>
            <person name="McMahon K.D."/>
            <person name="Konstantinidis K.T."/>
            <person name="Eloe-Fadrosh E.A."/>
            <person name="Kyrpides N.C."/>
            <person name="Woyke T."/>
        </authorList>
    </citation>
    <scope>NUCLEOTIDE SEQUENCE</scope>
    <source>
        <strain evidence="2">GVMAG-M-3300027734-16</strain>
    </source>
</reference>
<protein>
    <submittedName>
        <fullName evidence="2">Uncharacterized protein</fullName>
    </submittedName>
</protein>